<dbReference type="Pfam" id="PF00884">
    <property type="entry name" value="Sulfatase"/>
    <property type="match status" value="1"/>
</dbReference>
<evidence type="ECO:0000256" key="4">
    <source>
        <dbReference type="ARBA" id="ARBA00022989"/>
    </source>
</evidence>
<dbReference type="AlphaFoldDB" id="A0A135P560"/>
<comment type="subcellular location">
    <subcellularLocation>
        <location evidence="1">Cell membrane</location>
        <topology evidence="1">Multi-pass membrane protein</topology>
    </subcellularLocation>
</comment>
<dbReference type="PANTHER" id="PTHR47371:SF3">
    <property type="entry name" value="PHOSPHOGLYCEROL TRANSFERASE I"/>
    <property type="match status" value="1"/>
</dbReference>
<evidence type="ECO:0000256" key="6">
    <source>
        <dbReference type="SAM" id="Phobius"/>
    </source>
</evidence>
<keyword evidence="4 6" id="KW-1133">Transmembrane helix</keyword>
<dbReference type="Proteomes" id="UP000070498">
    <property type="component" value="Unassembled WGS sequence"/>
</dbReference>
<dbReference type="SUPFAM" id="SSF53649">
    <property type="entry name" value="Alkaline phosphatase-like"/>
    <property type="match status" value="1"/>
</dbReference>
<keyword evidence="9" id="KW-1185">Reference proteome</keyword>
<evidence type="ECO:0000256" key="5">
    <source>
        <dbReference type="ARBA" id="ARBA00023136"/>
    </source>
</evidence>
<dbReference type="RefSeq" id="WP_067642835.1">
    <property type="nucleotide sequence ID" value="NZ_KQ961023.1"/>
</dbReference>
<dbReference type="InterPro" id="IPR050448">
    <property type="entry name" value="OpgB/LTA_synthase_biosynth"/>
</dbReference>
<dbReference type="InterPro" id="IPR000917">
    <property type="entry name" value="Sulfatase_N"/>
</dbReference>
<evidence type="ECO:0000313" key="8">
    <source>
        <dbReference type="EMBL" id="KXG86563.1"/>
    </source>
</evidence>
<sequence length="644" mass="71901">MRNSVPKITAAGRTKRVLSRPSTWNVIRVLSDVRPLINLTLAALLLVVCVEWIARGSLQDVGTFLTSTTRPGLTTLFAVILVLLAFDALLGRHYQSLLVAGPLLLLPAVMSHQKQLYLSDPLYPSDLLFGRQILQLLPTMLKAQPLMAIAIALGLIMAAALAVMLWRLCRDHAPVMAAKQRVLRLMLAIPLLAGIGSLMDYSQNSWLRDRLNIIPMMWDQKENYRQNGFLMALAFNIPMAKVSAPAGYSENTILDIVSDGSAHAVNHSTFPDVIMIMSESLWDPTRLPNVSLSRDPMPTIRSRQSGHVFSPEFGGMTANVEFEALTGFSNAFLPYGSIPYQQYVRQPLPSLATFFRSEGYSAIAMHPFQDWFWNRREVYKSFGFEEFRSEETLPVMEKRGTFASDEALTSEIMQTVDAAESPLFLFTVTLQGHGPYEPNRYINNTISINGSLSEQATESLATYAQGVSEADDNFAHLIDWAKNRERDTVIVLFGDHLPPLGQVYVESGHMADMVATRRAPLDTMKKEHETPLVVWSSKTGLHNRIGTISPSLLPYHVLKTAGFNDPFYTGVLGKVQSSYSVIDRHMLMEKDGSAVPDWSTGTVAIPSAINEYRQLQFDMMFGRQFGKDRFFPGYVWVNPAQPSI</sequence>
<evidence type="ECO:0000256" key="1">
    <source>
        <dbReference type="ARBA" id="ARBA00004651"/>
    </source>
</evidence>
<dbReference type="Gene3D" id="3.40.720.10">
    <property type="entry name" value="Alkaline Phosphatase, subunit A"/>
    <property type="match status" value="1"/>
</dbReference>
<feature type="transmembrane region" description="Helical" evidence="6">
    <location>
        <begin position="73"/>
        <end position="90"/>
    </location>
</feature>
<accession>A0A135P560</accession>
<name>A0A135P560_9HYPH</name>
<evidence type="ECO:0000256" key="3">
    <source>
        <dbReference type="ARBA" id="ARBA00022692"/>
    </source>
</evidence>
<organism evidence="8 9">
    <name type="scientific">Agrobacterium bohemicum</name>
    <dbReference type="NCBI Taxonomy" id="2052828"/>
    <lineage>
        <taxon>Bacteria</taxon>
        <taxon>Pseudomonadati</taxon>
        <taxon>Pseudomonadota</taxon>
        <taxon>Alphaproteobacteria</taxon>
        <taxon>Hyphomicrobiales</taxon>
        <taxon>Rhizobiaceae</taxon>
        <taxon>Rhizobium/Agrobacterium group</taxon>
        <taxon>Agrobacterium</taxon>
    </lineage>
</organism>
<gene>
    <name evidence="8" type="ORF">ATO67_00600</name>
</gene>
<protein>
    <submittedName>
        <fullName evidence="8">Cation tolerance protein CutA</fullName>
    </submittedName>
</protein>
<keyword evidence="5 6" id="KW-0472">Membrane</keyword>
<evidence type="ECO:0000256" key="2">
    <source>
        <dbReference type="ARBA" id="ARBA00022475"/>
    </source>
</evidence>
<evidence type="ECO:0000259" key="7">
    <source>
        <dbReference type="Pfam" id="PF00884"/>
    </source>
</evidence>
<comment type="caution">
    <text evidence="8">The sequence shown here is derived from an EMBL/GenBank/DDBJ whole genome shotgun (WGS) entry which is preliminary data.</text>
</comment>
<dbReference type="GO" id="GO:0005886">
    <property type="term" value="C:plasma membrane"/>
    <property type="evidence" value="ECO:0007669"/>
    <property type="project" value="UniProtKB-SubCell"/>
</dbReference>
<feature type="transmembrane region" description="Helical" evidence="6">
    <location>
        <begin position="181"/>
        <end position="199"/>
    </location>
</feature>
<dbReference type="CDD" id="cd16015">
    <property type="entry name" value="LTA_synthase"/>
    <property type="match status" value="1"/>
</dbReference>
<dbReference type="InterPro" id="IPR017850">
    <property type="entry name" value="Alkaline_phosphatase_core_sf"/>
</dbReference>
<dbReference type="STRING" id="2052828.ATO67_00600"/>
<dbReference type="EMBL" id="LNUW01000015">
    <property type="protein sequence ID" value="KXG86563.1"/>
    <property type="molecule type" value="Genomic_DNA"/>
</dbReference>
<keyword evidence="2" id="KW-1003">Cell membrane</keyword>
<proteinExistence type="predicted"/>
<feature type="transmembrane region" description="Helical" evidence="6">
    <location>
        <begin position="36"/>
        <end position="53"/>
    </location>
</feature>
<feature type="transmembrane region" description="Helical" evidence="6">
    <location>
        <begin position="97"/>
        <end position="113"/>
    </location>
</feature>
<evidence type="ECO:0000313" key="9">
    <source>
        <dbReference type="Proteomes" id="UP000070498"/>
    </source>
</evidence>
<keyword evidence="3 6" id="KW-0812">Transmembrane</keyword>
<reference evidence="8 9" key="1">
    <citation type="submission" date="2015-11" db="EMBL/GenBank/DDBJ databases">
        <title>Draft genome sequence of Agrobacterium sp. R89-1.</title>
        <authorList>
            <person name="Zahradnik J."/>
            <person name="Kyslikova E."/>
            <person name="Palyzova A."/>
            <person name="Kyslik P."/>
        </authorList>
    </citation>
    <scope>NUCLEOTIDE SEQUENCE [LARGE SCALE GENOMIC DNA]</scope>
    <source>
        <strain evidence="8 9">R89-1</strain>
    </source>
</reference>
<feature type="transmembrane region" description="Helical" evidence="6">
    <location>
        <begin position="146"/>
        <end position="169"/>
    </location>
</feature>
<dbReference type="PANTHER" id="PTHR47371">
    <property type="entry name" value="LIPOTEICHOIC ACID SYNTHASE"/>
    <property type="match status" value="1"/>
</dbReference>
<feature type="domain" description="Sulfatase N-terminal" evidence="7">
    <location>
        <begin position="271"/>
        <end position="562"/>
    </location>
</feature>